<dbReference type="RefSeq" id="WP_074910645.1">
    <property type="nucleotide sequence ID" value="NZ_FOVK01000001.1"/>
</dbReference>
<feature type="transmembrane region" description="Helical" evidence="1">
    <location>
        <begin position="188"/>
        <end position="207"/>
    </location>
</feature>
<feature type="transmembrane region" description="Helical" evidence="1">
    <location>
        <begin position="71"/>
        <end position="91"/>
    </location>
</feature>
<accession>A0A1I4YWB6</accession>
<feature type="transmembrane region" description="Helical" evidence="1">
    <location>
        <begin position="131"/>
        <end position="153"/>
    </location>
</feature>
<feature type="transmembrane region" description="Helical" evidence="1">
    <location>
        <begin position="165"/>
        <end position="182"/>
    </location>
</feature>
<dbReference type="InterPro" id="IPR021299">
    <property type="entry name" value="DUF2871"/>
</dbReference>
<dbReference type="EMBL" id="FOVK01000001">
    <property type="protein sequence ID" value="SFN42315.1"/>
    <property type="molecule type" value="Genomic_DNA"/>
</dbReference>
<keyword evidence="3" id="KW-1185">Reference proteome</keyword>
<gene>
    <name evidence="2" type="ORF">SAMN04488695_101825</name>
</gene>
<sequence length="355" mass="39925">MGLFESIFDLSYLILVIGFGVRLLLLKDKGAKLFGLMGVLLGAGDAFHLIPRVISHLSEGGFEANATALSWGQFVTSLTMTLFYLLYYYYYKRQTQKGTKLKDILVYVLVLGRIILVLLPQNEWGSIPGNYTFGILRNIPFALLGLLLIKWSWDERTKDGMKHMAVLIFFSFILYAPVVLWAQAYPWVGAFMMPKTVAYLLLVYVGFKHYVKEFRVQSLIELSFASLILGLVGGVFYREFTKVYGFTDSTYLGKVHVHALVLGFLSLLVFYSIVSRSNKKDLTKSLRRPIYLWVSGLLLSIVMMMIHGIIEVTGNYYGSAPEAAISGIAGMGHILLSVGIVWSMLILSREDVKNS</sequence>
<keyword evidence="1" id="KW-1133">Transmembrane helix</keyword>
<evidence type="ECO:0000256" key="1">
    <source>
        <dbReference type="SAM" id="Phobius"/>
    </source>
</evidence>
<proteinExistence type="predicted"/>
<feature type="transmembrane region" description="Helical" evidence="1">
    <location>
        <begin position="325"/>
        <end position="347"/>
    </location>
</feature>
<dbReference type="Proteomes" id="UP000181899">
    <property type="component" value="Unassembled WGS sequence"/>
</dbReference>
<feature type="transmembrane region" description="Helical" evidence="1">
    <location>
        <begin position="6"/>
        <end position="26"/>
    </location>
</feature>
<feature type="transmembrane region" description="Helical" evidence="1">
    <location>
        <begin position="257"/>
        <end position="274"/>
    </location>
</feature>
<feature type="transmembrane region" description="Helical" evidence="1">
    <location>
        <begin position="290"/>
        <end position="310"/>
    </location>
</feature>
<name>A0A1I4YWB6_9CLOT</name>
<feature type="transmembrane region" description="Helical" evidence="1">
    <location>
        <begin position="103"/>
        <end position="119"/>
    </location>
</feature>
<dbReference type="OrthoDB" id="1644899at2"/>
<feature type="transmembrane region" description="Helical" evidence="1">
    <location>
        <begin position="33"/>
        <end position="51"/>
    </location>
</feature>
<keyword evidence="1" id="KW-0812">Transmembrane</keyword>
<reference evidence="2 3" key="1">
    <citation type="submission" date="2016-10" db="EMBL/GenBank/DDBJ databases">
        <authorList>
            <person name="de Groot N.N."/>
        </authorList>
    </citation>
    <scope>NUCLEOTIDE SEQUENCE [LARGE SCALE GENOMIC DNA]</scope>
    <source>
        <strain evidence="2 3">ML2</strain>
    </source>
</reference>
<feature type="transmembrane region" description="Helical" evidence="1">
    <location>
        <begin position="219"/>
        <end position="237"/>
    </location>
</feature>
<organism evidence="2 3">
    <name type="scientific">Proteiniclasticum ruminis</name>
    <dbReference type="NCBI Taxonomy" id="398199"/>
    <lineage>
        <taxon>Bacteria</taxon>
        <taxon>Bacillati</taxon>
        <taxon>Bacillota</taxon>
        <taxon>Clostridia</taxon>
        <taxon>Eubacteriales</taxon>
        <taxon>Clostridiaceae</taxon>
        <taxon>Proteiniclasticum</taxon>
    </lineage>
</organism>
<evidence type="ECO:0000313" key="2">
    <source>
        <dbReference type="EMBL" id="SFN42315.1"/>
    </source>
</evidence>
<keyword evidence="1" id="KW-0472">Membrane</keyword>
<evidence type="ECO:0000313" key="3">
    <source>
        <dbReference type="Proteomes" id="UP000181899"/>
    </source>
</evidence>
<dbReference type="AlphaFoldDB" id="A0A1I4YWB6"/>
<protein>
    <recommendedName>
        <fullName evidence="4">Beta-carotene 15,15'-monooxygenase</fullName>
    </recommendedName>
</protein>
<evidence type="ECO:0008006" key="4">
    <source>
        <dbReference type="Google" id="ProtNLM"/>
    </source>
</evidence>
<dbReference type="Pfam" id="PF11070">
    <property type="entry name" value="DUF2871"/>
    <property type="match status" value="1"/>
</dbReference>